<dbReference type="PANTHER" id="PTHR33209">
    <property type="entry name" value="PROTEASE 4"/>
    <property type="match status" value="1"/>
</dbReference>
<evidence type="ECO:0000256" key="3">
    <source>
        <dbReference type="ARBA" id="ARBA00022801"/>
    </source>
</evidence>
<comment type="caution">
    <text evidence="7">The sequence shown here is derived from an EMBL/GenBank/DDBJ whole genome shotgun (WGS) entry which is preliminary data.</text>
</comment>
<dbReference type="InterPro" id="IPR004635">
    <property type="entry name" value="Pept_S49_SppA"/>
</dbReference>
<feature type="signal peptide" evidence="5">
    <location>
        <begin position="1"/>
        <end position="17"/>
    </location>
</feature>
<dbReference type="EMBL" id="QFQP01000028">
    <property type="protein sequence ID" value="PZR07894.1"/>
    <property type="molecule type" value="Genomic_DNA"/>
</dbReference>
<organism evidence="7 8">
    <name type="scientific">Archangium gephyra</name>
    <dbReference type="NCBI Taxonomy" id="48"/>
    <lineage>
        <taxon>Bacteria</taxon>
        <taxon>Pseudomonadati</taxon>
        <taxon>Myxococcota</taxon>
        <taxon>Myxococcia</taxon>
        <taxon>Myxococcales</taxon>
        <taxon>Cystobacterineae</taxon>
        <taxon>Archangiaceae</taxon>
        <taxon>Archangium</taxon>
    </lineage>
</organism>
<dbReference type="InterPro" id="IPR047272">
    <property type="entry name" value="S49_SppA_C"/>
</dbReference>
<dbReference type="Gene3D" id="3.90.226.10">
    <property type="entry name" value="2-enoyl-CoA Hydratase, Chain A, domain 1"/>
    <property type="match status" value="2"/>
</dbReference>
<dbReference type="CDD" id="cd07023">
    <property type="entry name" value="S49_Sppa_N_C"/>
    <property type="match status" value="1"/>
</dbReference>
<gene>
    <name evidence="7" type="primary">sppA</name>
    <name evidence="7" type="ORF">DI536_26400</name>
</gene>
<name>A0A2W5UWZ5_9BACT</name>
<evidence type="ECO:0000256" key="4">
    <source>
        <dbReference type="ARBA" id="ARBA00022825"/>
    </source>
</evidence>
<reference evidence="7 8" key="1">
    <citation type="submission" date="2017-08" db="EMBL/GenBank/DDBJ databases">
        <title>Infants hospitalized years apart are colonized by the same room-sourced microbial strains.</title>
        <authorList>
            <person name="Brooks B."/>
            <person name="Olm M.R."/>
            <person name="Firek B.A."/>
            <person name="Baker R."/>
            <person name="Thomas B.C."/>
            <person name="Morowitz M.J."/>
            <person name="Banfield J.F."/>
        </authorList>
    </citation>
    <scope>NUCLEOTIDE SEQUENCE [LARGE SCALE GENOMIC DNA]</scope>
    <source>
        <strain evidence="7">S2_003_000_R2_14</strain>
    </source>
</reference>
<dbReference type="SUPFAM" id="SSF52096">
    <property type="entry name" value="ClpP/crotonase"/>
    <property type="match status" value="2"/>
</dbReference>
<evidence type="ECO:0000259" key="6">
    <source>
        <dbReference type="Pfam" id="PF01343"/>
    </source>
</evidence>
<dbReference type="Gene3D" id="6.20.330.10">
    <property type="match status" value="1"/>
</dbReference>
<feature type="domain" description="Peptidase S49" evidence="6">
    <location>
        <begin position="369"/>
        <end position="500"/>
    </location>
</feature>
<keyword evidence="5" id="KW-0732">Signal</keyword>
<comment type="similarity">
    <text evidence="1">Belongs to the peptidase S49 family.</text>
</comment>
<sequence>MRSLAWLVVLLAGVSSAQTSSVGTNDLTRGTNVLPGSAAWSDEATSLVYNPAGLARVGRFNAWFIHERSNTRQMNNNALFMATSIGDFVGLGVSFQWLNSMSGAAPFPSGKTSLGFSVGPQQLSAGVAINWFAAAPLAFGGLGTVPPLLSYDVGLQSRPARFISFGATLRNVNSPTTTFPGLITIGREWGVAVGLRPLTERVTLGIDWSARETLPINESRMQYTLQVNVVSGVRVLGGFSHAFTSTQPFYVHAGLGLDLENFGYTQGVSYSTGGGVNLQFAGRVSMDAHDSIVPERKVAVISLGELGGSPGATVGSLLGIAEEDKYLRLLRFFERAAQDRELEGIVLKVEDADIGLARADEIRSSIVKLRKAGKKVFAYILNASDVEYLMVSACDGIYAAPEAMFLVDGLRSDVTFFGTAAQRYGVDIDVARVGEYKTFPEQFTRADMSDAQRETINAYLDTNAKVIAQRVRESRGIEEAAWTAGVDEGLKTTKRAVELRQLDGVLTPQQFDELLSERLQGARVDRNYRPWPERNTRWGRQNAIAVIPVLGAISGGKNSVSPFTGTTAGAQSFISSLGEAVDDPNVKAIVLRVDSPGGDGLASDLMYRAVLEAKKHKPVIASMGDVAASGGYYVAMGADTIVASPSTLTGSIGVFYVKPAVKRLAESFGVTQNSIQRGKLAGITDNFDPWTEEQRVAAQKWIEDFYDSFITEAATSRKMPKEAIDKLARGRVWSGEDAKANGLVDVNGGLMDAIALARERAKLNDDYAIAIVESSSGLLSSVFSAAIPDALLNSSVEQQPLPPGLTSLAQQLGANAWILEKPGVQARLEYGIDVR</sequence>
<keyword evidence="2" id="KW-0645">Protease</keyword>
<evidence type="ECO:0000256" key="2">
    <source>
        <dbReference type="ARBA" id="ARBA00022670"/>
    </source>
</evidence>
<feature type="domain" description="Peptidase S49" evidence="6">
    <location>
        <begin position="614"/>
        <end position="763"/>
    </location>
</feature>
<dbReference type="NCBIfam" id="TIGR00706">
    <property type="entry name" value="SppA_dom"/>
    <property type="match status" value="1"/>
</dbReference>
<protein>
    <submittedName>
        <fullName evidence="7">Signal peptide peptidase SppA</fullName>
    </submittedName>
</protein>
<keyword evidence="4" id="KW-0720">Serine protease</keyword>
<dbReference type="Proteomes" id="UP000249061">
    <property type="component" value="Unassembled WGS sequence"/>
</dbReference>
<dbReference type="GO" id="GO:0008236">
    <property type="term" value="F:serine-type peptidase activity"/>
    <property type="evidence" value="ECO:0007669"/>
    <property type="project" value="UniProtKB-KW"/>
</dbReference>
<dbReference type="PANTHER" id="PTHR33209:SF1">
    <property type="entry name" value="PEPTIDASE S49 DOMAIN-CONTAINING PROTEIN"/>
    <property type="match status" value="1"/>
</dbReference>
<feature type="chain" id="PRO_5015860873" evidence="5">
    <location>
        <begin position="18"/>
        <end position="835"/>
    </location>
</feature>
<dbReference type="InterPro" id="IPR047217">
    <property type="entry name" value="S49_SppA_67K_type_N"/>
</dbReference>
<dbReference type="GO" id="GO:0006508">
    <property type="term" value="P:proteolysis"/>
    <property type="evidence" value="ECO:0007669"/>
    <property type="project" value="UniProtKB-KW"/>
</dbReference>
<dbReference type="CDD" id="cd07018">
    <property type="entry name" value="S49_SppA_67K_type"/>
    <property type="match status" value="1"/>
</dbReference>
<dbReference type="Pfam" id="PF01343">
    <property type="entry name" value="Peptidase_S49"/>
    <property type="match status" value="2"/>
</dbReference>
<keyword evidence="3" id="KW-0378">Hydrolase</keyword>
<evidence type="ECO:0000313" key="8">
    <source>
        <dbReference type="Proteomes" id="UP000249061"/>
    </source>
</evidence>
<proteinExistence type="inferred from homology"/>
<dbReference type="InterPro" id="IPR029045">
    <property type="entry name" value="ClpP/crotonase-like_dom_sf"/>
</dbReference>
<evidence type="ECO:0000313" key="7">
    <source>
        <dbReference type="EMBL" id="PZR07894.1"/>
    </source>
</evidence>
<dbReference type="InterPro" id="IPR002142">
    <property type="entry name" value="Peptidase_S49"/>
</dbReference>
<accession>A0A2W5UWZ5</accession>
<dbReference type="AlphaFoldDB" id="A0A2W5UWZ5"/>
<evidence type="ECO:0000256" key="1">
    <source>
        <dbReference type="ARBA" id="ARBA00008683"/>
    </source>
</evidence>
<evidence type="ECO:0000256" key="5">
    <source>
        <dbReference type="SAM" id="SignalP"/>
    </source>
</evidence>